<dbReference type="HOGENOM" id="CLU_852579_0_0_1"/>
<evidence type="ECO:0000313" key="2">
    <source>
        <dbReference type="Proteomes" id="UP000054266"/>
    </source>
</evidence>
<name>A0A0D2GAW1_9EURO</name>
<proteinExistence type="predicted"/>
<dbReference type="EMBL" id="KN846958">
    <property type="protein sequence ID" value="KIW69184.1"/>
    <property type="molecule type" value="Genomic_DNA"/>
</dbReference>
<evidence type="ECO:0000313" key="1">
    <source>
        <dbReference type="EMBL" id="KIW69184.1"/>
    </source>
</evidence>
<sequence length="326" mass="37032">MTLAFRTISKSDLKQWLPEGSITAAPLETLHLNVLNPLYQSLGQLVTHHVRQSSRDVLLASPDPQLARWPVVRKQQMVNQESQRTLKLGPYPNLHQMVDILRQAVEDNRHILGELDALYFPVQAQIESSSSLSMEDRLDQLRTQLHINETVPPLGKLYTPVGNVKSSLAIILNKPFILPKYDLPSSPDSFLPLAFEKMGLTDGQLLIWPFNLRHRSSLAPGDVSLENDDEAEAFKRFSFGLLNDSQAQFVLVAEGVAERFIFNNNPQLSAEFELSLRSFRIKARLQTRATEVQRVFLIIPDPETLFFHGKFALVNVLHMLCEWLAF</sequence>
<reference evidence="1 2" key="1">
    <citation type="submission" date="2015-01" db="EMBL/GenBank/DDBJ databases">
        <title>The Genome Sequence of Capronia semiimmersa CBS27337.</title>
        <authorList>
            <consortium name="The Broad Institute Genomics Platform"/>
            <person name="Cuomo C."/>
            <person name="de Hoog S."/>
            <person name="Gorbushina A."/>
            <person name="Stielow B."/>
            <person name="Teixiera M."/>
            <person name="Abouelleil A."/>
            <person name="Chapman S.B."/>
            <person name="Priest M."/>
            <person name="Young S.K."/>
            <person name="Wortman J."/>
            <person name="Nusbaum C."/>
            <person name="Birren B."/>
        </authorList>
    </citation>
    <scope>NUCLEOTIDE SEQUENCE [LARGE SCALE GENOMIC DNA]</scope>
    <source>
        <strain evidence="1 2">CBS 27337</strain>
    </source>
</reference>
<protein>
    <submittedName>
        <fullName evidence="1">Uncharacterized protein</fullName>
    </submittedName>
</protein>
<dbReference type="STRING" id="5601.A0A0D2GAW1"/>
<keyword evidence="2" id="KW-1185">Reference proteome</keyword>
<dbReference type="Proteomes" id="UP000054266">
    <property type="component" value="Unassembled WGS sequence"/>
</dbReference>
<accession>A0A0D2GAW1</accession>
<organism evidence="1 2">
    <name type="scientific">Phialophora macrospora</name>
    <dbReference type="NCBI Taxonomy" id="1851006"/>
    <lineage>
        <taxon>Eukaryota</taxon>
        <taxon>Fungi</taxon>
        <taxon>Dikarya</taxon>
        <taxon>Ascomycota</taxon>
        <taxon>Pezizomycotina</taxon>
        <taxon>Eurotiomycetes</taxon>
        <taxon>Chaetothyriomycetidae</taxon>
        <taxon>Chaetothyriales</taxon>
        <taxon>Herpotrichiellaceae</taxon>
        <taxon>Phialophora</taxon>
    </lineage>
</organism>
<gene>
    <name evidence="1" type="ORF">PV04_05077</name>
</gene>
<dbReference type="AlphaFoldDB" id="A0A0D2GAW1"/>